<protein>
    <submittedName>
        <fullName evidence="3">Uncharacterized protein LOC117647232 isoform X1</fullName>
    </submittedName>
</protein>
<keyword evidence="1" id="KW-1133">Transmembrane helix</keyword>
<organism evidence="3">
    <name type="scientific">Thrips palmi</name>
    <name type="common">Melon thrips</name>
    <dbReference type="NCBI Taxonomy" id="161013"/>
    <lineage>
        <taxon>Eukaryota</taxon>
        <taxon>Metazoa</taxon>
        <taxon>Ecdysozoa</taxon>
        <taxon>Arthropoda</taxon>
        <taxon>Hexapoda</taxon>
        <taxon>Insecta</taxon>
        <taxon>Pterygota</taxon>
        <taxon>Neoptera</taxon>
        <taxon>Paraneoptera</taxon>
        <taxon>Thysanoptera</taxon>
        <taxon>Terebrantia</taxon>
        <taxon>Thripoidea</taxon>
        <taxon>Thripidae</taxon>
        <taxon>Thrips</taxon>
    </lineage>
</organism>
<sequence length="211" mass="22644">MVSVPKGIIPIPSNKVYKPDTASYSGVSTSATCNKETNSSVMAQLQRSCLPIVDQGCCCDLKTCCKVQGWIQVVGSSLSIIAAINDFATTSAICQNVAMAGGDCSTDGRIAATHAIQGINFIAHVIFLAVAILFLAGIHRGEPSKMVHYIRMIWVQLFWSSIFAIVGAVVVTPLFLITFVFLGITVYSLICANSLHILMLADQQGSYIHRV</sequence>
<dbReference type="GeneID" id="117647232"/>
<feature type="transmembrane region" description="Helical" evidence="1">
    <location>
        <begin position="176"/>
        <end position="201"/>
    </location>
</feature>
<dbReference type="KEGG" id="tpal:117647232"/>
<proteinExistence type="predicted"/>
<keyword evidence="1" id="KW-0472">Membrane</keyword>
<keyword evidence="1" id="KW-0812">Transmembrane</keyword>
<dbReference type="Proteomes" id="UP000515158">
    <property type="component" value="Unplaced"/>
</dbReference>
<dbReference type="InParanoid" id="A0A6P8YX91"/>
<name>A0A6P8YX91_THRPL</name>
<evidence type="ECO:0000313" key="2">
    <source>
        <dbReference type="Proteomes" id="UP000515158"/>
    </source>
</evidence>
<dbReference type="AlphaFoldDB" id="A0A6P8YX91"/>
<keyword evidence="2" id="KW-1185">Reference proteome</keyword>
<accession>A0A6P8YX91</accession>
<feature type="transmembrane region" description="Helical" evidence="1">
    <location>
        <begin position="121"/>
        <end position="138"/>
    </location>
</feature>
<evidence type="ECO:0000313" key="3">
    <source>
        <dbReference type="RefSeq" id="XP_034244768.1"/>
    </source>
</evidence>
<dbReference type="OrthoDB" id="8232683at2759"/>
<evidence type="ECO:0000256" key="1">
    <source>
        <dbReference type="SAM" id="Phobius"/>
    </source>
</evidence>
<gene>
    <name evidence="3" type="primary">LOC117647232</name>
</gene>
<reference evidence="3" key="1">
    <citation type="submission" date="2025-08" db="UniProtKB">
        <authorList>
            <consortium name="RefSeq"/>
        </authorList>
    </citation>
    <scope>IDENTIFICATION</scope>
    <source>
        <tissue evidence="3">Total insect</tissue>
    </source>
</reference>
<feature type="transmembrane region" description="Helical" evidence="1">
    <location>
        <begin position="150"/>
        <end position="170"/>
    </location>
</feature>
<dbReference type="RefSeq" id="XP_034244768.1">
    <property type="nucleotide sequence ID" value="XM_034388877.1"/>
</dbReference>